<dbReference type="EMBL" id="BJOD01000076">
    <property type="protein sequence ID" value="GED28504.1"/>
    <property type="molecule type" value="Genomic_DNA"/>
</dbReference>
<name>A0ABQ0SXA5_9BACL</name>
<reference evidence="2 3" key="1">
    <citation type="submission" date="2019-06" db="EMBL/GenBank/DDBJ databases">
        <title>Whole genome shotgun sequence of Brevibacillus agri NBRC 15538.</title>
        <authorList>
            <person name="Hosoyama A."/>
            <person name="Uohara A."/>
            <person name="Ohji S."/>
            <person name="Ichikawa N."/>
        </authorList>
    </citation>
    <scope>NUCLEOTIDE SEQUENCE [LARGE SCALE GENOMIC DNA]</scope>
    <source>
        <strain evidence="2 3">NBRC 15538</strain>
    </source>
</reference>
<protein>
    <submittedName>
        <fullName evidence="2">Uncharacterized protein</fullName>
    </submittedName>
</protein>
<evidence type="ECO:0000313" key="3">
    <source>
        <dbReference type="Proteomes" id="UP000317180"/>
    </source>
</evidence>
<proteinExistence type="predicted"/>
<keyword evidence="3" id="KW-1185">Reference proteome</keyword>
<evidence type="ECO:0000256" key="1">
    <source>
        <dbReference type="SAM" id="MobiDB-lite"/>
    </source>
</evidence>
<sequence>MSFWYEKTINFTDVDASNRMVNVAQWSNATQQNRHHGGGQDEKTILPSASGAAGPAAYPRLGGCGK</sequence>
<dbReference type="Proteomes" id="UP000317180">
    <property type="component" value="Unassembled WGS sequence"/>
</dbReference>
<organism evidence="2 3">
    <name type="scientific">Brevibacillus agri</name>
    <dbReference type="NCBI Taxonomy" id="51101"/>
    <lineage>
        <taxon>Bacteria</taxon>
        <taxon>Bacillati</taxon>
        <taxon>Bacillota</taxon>
        <taxon>Bacilli</taxon>
        <taxon>Bacillales</taxon>
        <taxon>Paenibacillaceae</taxon>
        <taxon>Brevibacillus</taxon>
    </lineage>
</organism>
<evidence type="ECO:0000313" key="2">
    <source>
        <dbReference type="EMBL" id="GED28504.1"/>
    </source>
</evidence>
<feature type="region of interest" description="Disordered" evidence="1">
    <location>
        <begin position="30"/>
        <end position="54"/>
    </location>
</feature>
<gene>
    <name evidence="2" type="ORF">BAG01nite_46060</name>
</gene>
<comment type="caution">
    <text evidence="2">The sequence shown here is derived from an EMBL/GenBank/DDBJ whole genome shotgun (WGS) entry which is preliminary data.</text>
</comment>
<accession>A0ABQ0SXA5</accession>